<protein>
    <recommendedName>
        <fullName evidence="10">Site-specific DNA-methyltransferase</fullName>
    </recommendedName>
</protein>
<evidence type="ECO:0000259" key="6">
    <source>
        <dbReference type="Pfam" id="PF01555"/>
    </source>
</evidence>
<dbReference type="InterPro" id="IPR002295">
    <property type="entry name" value="N4/N6-MTase_EcoPI_Mod-like"/>
</dbReference>
<keyword evidence="5" id="KW-0680">Restriction system</keyword>
<organism evidence="8 9">
    <name type="scientific">Streptococcus oralis subsp. tigurinus</name>
    <dbReference type="NCBI Taxonomy" id="1077464"/>
    <lineage>
        <taxon>Bacteria</taxon>
        <taxon>Bacillati</taxon>
        <taxon>Bacillota</taxon>
        <taxon>Bacilli</taxon>
        <taxon>Lactobacillales</taxon>
        <taxon>Streptococcaceae</taxon>
        <taxon>Streptococcus</taxon>
    </lineage>
</organism>
<name>A0A1X0WZ69_STROR</name>
<dbReference type="Pfam" id="PF18273">
    <property type="entry name" value="T3RM_EcoP15I_C"/>
    <property type="match status" value="1"/>
</dbReference>
<evidence type="ECO:0000256" key="2">
    <source>
        <dbReference type="ARBA" id="ARBA00022603"/>
    </source>
</evidence>
<keyword evidence="3" id="KW-0808">Transferase</keyword>
<keyword evidence="4" id="KW-0949">S-adenosyl-L-methionine</keyword>
<dbReference type="SUPFAM" id="SSF53335">
    <property type="entry name" value="S-adenosyl-L-methionine-dependent methyltransferases"/>
    <property type="match status" value="1"/>
</dbReference>
<dbReference type="PRINTS" id="PR00506">
    <property type="entry name" value="D21N6MTFRASE"/>
</dbReference>
<dbReference type="GO" id="GO:0032259">
    <property type="term" value="P:methylation"/>
    <property type="evidence" value="ECO:0007669"/>
    <property type="project" value="UniProtKB-KW"/>
</dbReference>
<dbReference type="EMBL" id="LNVH01000005">
    <property type="protein sequence ID" value="ORJ32004.1"/>
    <property type="molecule type" value="Genomic_DNA"/>
</dbReference>
<evidence type="ECO:0000313" key="8">
    <source>
        <dbReference type="EMBL" id="ORJ32004.1"/>
    </source>
</evidence>
<dbReference type="GO" id="GO:0009307">
    <property type="term" value="P:DNA restriction-modification system"/>
    <property type="evidence" value="ECO:0007669"/>
    <property type="project" value="UniProtKB-KW"/>
</dbReference>
<dbReference type="PIRSF" id="PIRSF015855">
    <property type="entry name" value="TypeIII_Mtase_mKpnI"/>
    <property type="match status" value="1"/>
</dbReference>
<comment type="caution">
    <text evidence="8">The sequence shown here is derived from an EMBL/GenBank/DDBJ whole genome shotgun (WGS) entry which is preliminary data.</text>
</comment>
<accession>A0A1X0WZ69</accession>
<dbReference type="InterPro" id="IPR002052">
    <property type="entry name" value="DNA_methylase_N6_adenine_CS"/>
</dbReference>
<evidence type="ECO:0000256" key="5">
    <source>
        <dbReference type="ARBA" id="ARBA00022747"/>
    </source>
</evidence>
<dbReference type="AlphaFoldDB" id="A0A1X0WZ69"/>
<evidence type="ECO:0008006" key="10">
    <source>
        <dbReference type="Google" id="ProtNLM"/>
    </source>
</evidence>
<sequence>MLKDIRMENQAITSKSAFLKELKSKLPDFFVGESFDMDKFKRSLAKESIQTELSSGYQLDFVGKNYAKKQTGELSETVVVPNIKHNEEMIHQNSRNLFFTGDNLEVLRHLQPGYENSIDVIYIDPPYNTGSDGFVYPDSFSHSDEKLKAMFGLDEEGLSRLKSIQGRATHSAWLTFMYPRLWLAKRLLKDTGIIFVSIDDNEQANLKLLMDEIFGEGQFVANLAIENNPKGRKNGKFVAVSHETLLVYARDFDKALPFENVVRKNKLLKDEYGYYSHGKRVLVGESTNKLAADDNKNYSVYYNGEVIELVTEKIDEVRSDLLDKGYKVYKSIKDGELLENTYSKSKFLELFNTKSLIFKEESIYEKDRNVYKQQKSLIKSSDEWDFKTETAGFVYGEFDSKKLFSMPKNPSFIKMLLKMFGNNSATVLDFFAGSATTADAVMQLNAEDGGNRCYIMVQLDQPTFTTNSDGTESPAKGGEAAYKDGYRYIDQISRERIKRARAKILEINPSFPNFDGGFKHYQVVKPDQKLLEDLDTYDIETGTFMDGSGQINLIGEDYFDDMLTPFSADYLGVEGGALAHETILTTWKLSDGYAVDKKEKHLDFAGYPAIQLDNRLYLIEQGWTEEQTKVLVNLLGRRELEVQTIILYGYSFEMTALRELELALSSLDKVVKLIKNY</sequence>
<dbReference type="GO" id="GO:0003677">
    <property type="term" value="F:DNA binding"/>
    <property type="evidence" value="ECO:0007669"/>
    <property type="project" value="InterPro"/>
</dbReference>
<dbReference type="Proteomes" id="UP000192532">
    <property type="component" value="Unassembled WGS sequence"/>
</dbReference>
<comment type="similarity">
    <text evidence="1">Belongs to the N(4)/N(6)-methyltransferase family.</text>
</comment>
<proteinExistence type="inferred from homology"/>
<dbReference type="GO" id="GO:0008170">
    <property type="term" value="F:N-methyltransferase activity"/>
    <property type="evidence" value="ECO:0007669"/>
    <property type="project" value="InterPro"/>
</dbReference>
<feature type="domain" description="Type III R-M EcoP15I C-terminal" evidence="7">
    <location>
        <begin position="581"/>
        <end position="669"/>
    </location>
</feature>
<evidence type="ECO:0000256" key="1">
    <source>
        <dbReference type="ARBA" id="ARBA00006594"/>
    </source>
</evidence>
<evidence type="ECO:0000259" key="7">
    <source>
        <dbReference type="Pfam" id="PF18273"/>
    </source>
</evidence>
<dbReference type="InterPro" id="IPR002941">
    <property type="entry name" value="DNA_methylase_N4/N6"/>
</dbReference>
<dbReference type="InterPro" id="IPR041405">
    <property type="entry name" value="T3RM_EcoP15I_C"/>
</dbReference>
<reference evidence="8 9" key="1">
    <citation type="journal article" date="2016" name="PLoS ONE">
        <title>Comparative Genomics Analysis of Streptococcus tigurinus Strains Identifies Genetic Elements Specifically and Uniquely Present in Highly Virulent Strains.</title>
        <authorList>
            <person name="Diene S.M."/>
            <person name="Francois P."/>
            <person name="Zbinden A."/>
            <person name="Entenza J.M."/>
            <person name="Resch G."/>
        </authorList>
    </citation>
    <scope>NUCLEOTIDE SEQUENCE [LARGE SCALE GENOMIC DNA]</scope>
    <source>
        <strain evidence="8 9">859</strain>
    </source>
</reference>
<dbReference type="Gene3D" id="3.40.50.150">
    <property type="entry name" value="Vaccinia Virus protein VP39"/>
    <property type="match status" value="1"/>
</dbReference>
<gene>
    <name evidence="8" type="ORF">ATE37_10020</name>
</gene>
<dbReference type="Pfam" id="PF01555">
    <property type="entry name" value="N6_N4_Mtase"/>
    <property type="match status" value="1"/>
</dbReference>
<dbReference type="PROSITE" id="PS00092">
    <property type="entry name" value="N6_MTASE"/>
    <property type="match status" value="1"/>
</dbReference>
<evidence type="ECO:0000313" key="9">
    <source>
        <dbReference type="Proteomes" id="UP000192532"/>
    </source>
</evidence>
<dbReference type="InterPro" id="IPR029063">
    <property type="entry name" value="SAM-dependent_MTases_sf"/>
</dbReference>
<dbReference type="RefSeq" id="WP_084868594.1">
    <property type="nucleotide sequence ID" value="NZ_LNVH01000005.1"/>
</dbReference>
<evidence type="ECO:0000256" key="4">
    <source>
        <dbReference type="ARBA" id="ARBA00022691"/>
    </source>
</evidence>
<evidence type="ECO:0000256" key="3">
    <source>
        <dbReference type="ARBA" id="ARBA00022679"/>
    </source>
</evidence>
<feature type="domain" description="DNA methylase N-4/N-6" evidence="6">
    <location>
        <begin position="118"/>
        <end position="456"/>
    </location>
</feature>
<keyword evidence="2" id="KW-0489">Methyltransferase</keyword>